<feature type="compositionally biased region" description="Polar residues" evidence="1">
    <location>
        <begin position="70"/>
        <end position="93"/>
    </location>
</feature>
<accession>A0A7C8ZKU0</accession>
<dbReference type="EMBL" id="GISG01143918">
    <property type="protein sequence ID" value="MBA4645873.1"/>
    <property type="molecule type" value="Transcribed_RNA"/>
</dbReference>
<reference evidence="2" key="1">
    <citation type="journal article" date="2013" name="J. Plant Res.">
        <title>Effect of fungi and light on seed germination of three Opuntia species from semiarid lands of central Mexico.</title>
        <authorList>
            <person name="Delgado-Sanchez P."/>
            <person name="Jimenez-Bremont J.F."/>
            <person name="Guerrero-Gonzalez Mde L."/>
            <person name="Flores J."/>
        </authorList>
    </citation>
    <scope>NUCLEOTIDE SEQUENCE</scope>
    <source>
        <tissue evidence="2">Cladode</tissue>
    </source>
</reference>
<reference evidence="2" key="2">
    <citation type="submission" date="2020-07" db="EMBL/GenBank/DDBJ databases">
        <authorList>
            <person name="Vera ALvarez R."/>
            <person name="Arias-Moreno D.M."/>
            <person name="Jimenez-Jacinto V."/>
            <person name="Jimenez-Bremont J.F."/>
            <person name="Swaminathan K."/>
            <person name="Moose S.P."/>
            <person name="Guerrero-Gonzalez M.L."/>
            <person name="Marino-Ramirez L."/>
            <person name="Landsman D."/>
            <person name="Rodriguez-Kessler M."/>
            <person name="Delgado-Sanchez P."/>
        </authorList>
    </citation>
    <scope>NUCLEOTIDE SEQUENCE</scope>
    <source>
        <tissue evidence="2">Cladode</tissue>
    </source>
</reference>
<evidence type="ECO:0000313" key="2">
    <source>
        <dbReference type="EMBL" id="MBA4645872.1"/>
    </source>
</evidence>
<dbReference type="AlphaFoldDB" id="A0A7C8ZKU0"/>
<feature type="compositionally biased region" description="Basic and acidic residues" evidence="1">
    <location>
        <begin position="94"/>
        <end position="105"/>
    </location>
</feature>
<protein>
    <submittedName>
        <fullName evidence="2">Uncharacterized protein</fullName>
    </submittedName>
</protein>
<name>A0A7C8ZKU0_OPUST</name>
<dbReference type="EMBL" id="GISG01143917">
    <property type="protein sequence ID" value="MBA4645872.1"/>
    <property type="molecule type" value="Transcribed_RNA"/>
</dbReference>
<organism evidence="2">
    <name type="scientific">Opuntia streptacantha</name>
    <name type="common">Prickly pear cactus</name>
    <name type="synonym">Opuntia cardona</name>
    <dbReference type="NCBI Taxonomy" id="393608"/>
    <lineage>
        <taxon>Eukaryota</taxon>
        <taxon>Viridiplantae</taxon>
        <taxon>Streptophyta</taxon>
        <taxon>Embryophyta</taxon>
        <taxon>Tracheophyta</taxon>
        <taxon>Spermatophyta</taxon>
        <taxon>Magnoliopsida</taxon>
        <taxon>eudicotyledons</taxon>
        <taxon>Gunneridae</taxon>
        <taxon>Pentapetalae</taxon>
        <taxon>Caryophyllales</taxon>
        <taxon>Cactineae</taxon>
        <taxon>Cactaceae</taxon>
        <taxon>Opuntioideae</taxon>
        <taxon>Opuntia</taxon>
    </lineage>
</organism>
<evidence type="ECO:0000256" key="1">
    <source>
        <dbReference type="SAM" id="MobiDB-lite"/>
    </source>
</evidence>
<sequence length="115" mass="12466">MSCSTIVTSLGLTALNNLNVPRSDPVMSYRLWCIQCTTVTSSGRDVTRPGSAKFPILPSTGLNSKGRPSDSANSASRLPVWESNSEQGPNPVTRTERGFLGREAKMWNNPDLTPK</sequence>
<feature type="region of interest" description="Disordered" evidence="1">
    <location>
        <begin position="42"/>
        <end position="115"/>
    </location>
</feature>
<proteinExistence type="predicted"/>